<dbReference type="SUPFAM" id="SSF52540">
    <property type="entry name" value="P-loop containing nucleoside triphosphate hydrolases"/>
    <property type="match status" value="1"/>
</dbReference>
<dbReference type="InterPro" id="IPR000178">
    <property type="entry name" value="TF_IF2_bacterial-like"/>
</dbReference>
<dbReference type="InterPro" id="IPR053905">
    <property type="entry name" value="EF-G-like_DII"/>
</dbReference>
<dbReference type="GO" id="GO:0005525">
    <property type="term" value="F:GTP binding"/>
    <property type="evidence" value="ECO:0007669"/>
    <property type="project" value="UniProtKB-KW"/>
</dbReference>
<keyword evidence="2 10" id="KW-0396">Initiation factor</keyword>
<protein>
    <recommendedName>
        <fullName evidence="6">Translation initiation factor IF-2, chloroplastic</fullName>
    </recommendedName>
</protein>
<evidence type="ECO:0000256" key="3">
    <source>
        <dbReference type="ARBA" id="ARBA00022741"/>
    </source>
</evidence>
<keyword evidence="7" id="KW-0175">Coiled coil</keyword>
<dbReference type="SUPFAM" id="SSF50447">
    <property type="entry name" value="Translation proteins"/>
    <property type="match status" value="2"/>
</dbReference>
<feature type="domain" description="Tr-type G" evidence="9">
    <location>
        <begin position="229"/>
        <end position="401"/>
    </location>
</feature>
<evidence type="ECO:0000256" key="8">
    <source>
        <dbReference type="SAM" id="MobiDB-lite"/>
    </source>
</evidence>
<dbReference type="CDD" id="cd01887">
    <property type="entry name" value="IF2_eIF5B"/>
    <property type="match status" value="1"/>
</dbReference>
<keyword evidence="11" id="KW-1185">Reference proteome</keyword>
<evidence type="ECO:0000256" key="7">
    <source>
        <dbReference type="SAM" id="Coils"/>
    </source>
</evidence>
<dbReference type="InterPro" id="IPR000795">
    <property type="entry name" value="T_Tr_GTP-bd_dom"/>
</dbReference>
<dbReference type="Proteomes" id="UP001430356">
    <property type="component" value="Unassembled WGS sequence"/>
</dbReference>
<evidence type="ECO:0000256" key="4">
    <source>
        <dbReference type="ARBA" id="ARBA00022917"/>
    </source>
</evidence>
<dbReference type="PANTHER" id="PTHR43381">
    <property type="entry name" value="TRANSLATION INITIATION FACTOR IF-2-RELATED"/>
    <property type="match status" value="1"/>
</dbReference>
<dbReference type="EMBL" id="JAECZO010000159">
    <property type="protein sequence ID" value="KAK7198568.1"/>
    <property type="molecule type" value="Genomic_DNA"/>
</dbReference>
<dbReference type="InterPro" id="IPR009000">
    <property type="entry name" value="Transl_B-barrel_sf"/>
</dbReference>
<dbReference type="FunFam" id="3.40.50.300:FF:002697">
    <property type="entry name" value="Translation initiation factor IF-2, putative"/>
    <property type="match status" value="1"/>
</dbReference>
<dbReference type="PANTHER" id="PTHR43381:SF5">
    <property type="entry name" value="TR-TYPE G DOMAIN-CONTAINING PROTEIN"/>
    <property type="match status" value="1"/>
</dbReference>
<dbReference type="InterPro" id="IPR005225">
    <property type="entry name" value="Small_GTP-bd"/>
</dbReference>
<dbReference type="Pfam" id="PF00009">
    <property type="entry name" value="GTP_EFTU"/>
    <property type="match status" value="1"/>
</dbReference>
<evidence type="ECO:0000256" key="6">
    <source>
        <dbReference type="ARBA" id="ARBA00044105"/>
    </source>
</evidence>
<evidence type="ECO:0000256" key="5">
    <source>
        <dbReference type="ARBA" id="ARBA00023134"/>
    </source>
</evidence>
<dbReference type="Gene3D" id="3.40.50.300">
    <property type="entry name" value="P-loop containing nucleotide triphosphate hydrolases"/>
    <property type="match status" value="1"/>
</dbReference>
<evidence type="ECO:0000256" key="2">
    <source>
        <dbReference type="ARBA" id="ARBA00022540"/>
    </source>
</evidence>
<dbReference type="SUPFAM" id="SSF52156">
    <property type="entry name" value="Initiation factor IF2/eIF5b, domain 3"/>
    <property type="match status" value="1"/>
</dbReference>
<name>A0AAW0EX39_9TRYP</name>
<comment type="similarity">
    <text evidence="1">Belongs to the TRAFAC class translation factor GTPase superfamily. Classic translation factor GTPase family. IF-2 subfamily.</text>
</comment>
<dbReference type="InterPro" id="IPR027417">
    <property type="entry name" value="P-loop_NTPase"/>
</dbReference>
<dbReference type="AlphaFoldDB" id="A0AAW0EX39"/>
<evidence type="ECO:0000313" key="11">
    <source>
        <dbReference type="Proteomes" id="UP001430356"/>
    </source>
</evidence>
<reference evidence="10 11" key="1">
    <citation type="journal article" date="2021" name="MBio">
        <title>A New Model Trypanosomatid, Novymonas esmeraldas: Genomic Perception of Its 'Candidatus Pandoraea novymonadis' Endosymbiont.</title>
        <authorList>
            <person name="Zakharova A."/>
            <person name="Saura A."/>
            <person name="Butenko A."/>
            <person name="Podesvova L."/>
            <person name="Warmusova S."/>
            <person name="Kostygov A.Y."/>
            <person name="Nenarokova A."/>
            <person name="Lukes J."/>
            <person name="Opperdoes F.R."/>
            <person name="Yurchenko V."/>
        </authorList>
    </citation>
    <scope>NUCLEOTIDE SEQUENCE [LARGE SCALE GENOMIC DNA]</scope>
    <source>
        <strain evidence="10 11">E262AT.01</strain>
    </source>
</reference>
<sequence>MWRRRCCCCRGWRLAVGESVGVRHLSASAATVSVADAAAELRLRRECGVRWPSTSVPTPPLCVVRRHQSQSSRVRPSVQWQDGVVDPRFSSEGNARRLNAETMPHFVKATIQKDRREMGLGEVFDWVEFAKDAIYIPTRAGPLWVGSDDPRAAKFVRRREKMKQQPLQRTRPKPGPDQAKALEDHPLREYFTTPSNLQDPLSVATGLHRAGLLREYEIKHAASKVEHAQRPPIVSIMGHVDHGKTTLLDHLRHTNVVAGEAGGITQNVGAFQVKAASGHVITFIDTPGHAAFTAMREVGAMVNDIIILIVSAVDGVQPQTREVIELAQRQGTPMVVAITKIDRQPDCDYVKKQLTTAGVELEEDGGDVQLVKICAKDGRGITELLDALQLQAELCEVATPIPSRAELHVLESRNLGVSEVAAVVRCGTVRPGQVFVTGTFYGTVRRLLDDHGAMLGEAGPSMPVVLHGFRVPPKPGSVMMQVSSESHAEKFSFFMRDVYTVEGTRETYMQLLNQERQGLIHSRKPDNNNIRSHSTQAFIVSCKAATFGMLQALLKTIYELPRLDGVSLDIRITEVGGLKDSDLILTGSSGQPGCVLLFGDCKDSCTLDVPANVRVLRFGVLYHGIDELKQVLVESLPKVRRTRVLAAAECLQTFRASQAGRAGNAGGMKVTRGTLDAAHLTFRVVRRPQDLKARLAAVANGGKVSPDGGSGDDDGEREVVYEGQLKELRRFKDLVPTVETGLECGVILHDDFSFRTGDVLEQVEEYEESRDVDEEYEAAEKREKLLRETAEMQARLADAEAEAADQAARTAELHERLKAVGG</sequence>
<dbReference type="Gene3D" id="2.40.30.10">
    <property type="entry name" value="Translation factors"/>
    <property type="match status" value="2"/>
</dbReference>
<evidence type="ECO:0000259" key="9">
    <source>
        <dbReference type="PROSITE" id="PS51722"/>
    </source>
</evidence>
<comment type="caution">
    <text evidence="10">The sequence shown here is derived from an EMBL/GenBank/DDBJ whole genome shotgun (WGS) entry which is preliminary data.</text>
</comment>
<accession>A0AAW0EX39</accession>
<dbReference type="GO" id="GO:0003924">
    <property type="term" value="F:GTPase activity"/>
    <property type="evidence" value="ECO:0007669"/>
    <property type="project" value="InterPro"/>
</dbReference>
<keyword evidence="4" id="KW-0648">Protein biosynthesis</keyword>
<gene>
    <name evidence="10" type="ORF">NESM_000819400</name>
</gene>
<evidence type="ECO:0000313" key="10">
    <source>
        <dbReference type="EMBL" id="KAK7198568.1"/>
    </source>
</evidence>
<keyword evidence="5" id="KW-0342">GTP-binding</keyword>
<feature type="region of interest" description="Disordered" evidence="8">
    <location>
        <begin position="159"/>
        <end position="180"/>
    </location>
</feature>
<dbReference type="GO" id="GO:0005737">
    <property type="term" value="C:cytoplasm"/>
    <property type="evidence" value="ECO:0007669"/>
    <property type="project" value="TreeGrafter"/>
</dbReference>
<dbReference type="Pfam" id="PF22042">
    <property type="entry name" value="EF-G_D2"/>
    <property type="match status" value="1"/>
</dbReference>
<feature type="coiled-coil region" evidence="7">
    <location>
        <begin position="782"/>
        <end position="816"/>
    </location>
</feature>
<dbReference type="NCBIfam" id="TIGR00231">
    <property type="entry name" value="small_GTP"/>
    <property type="match status" value="1"/>
</dbReference>
<dbReference type="InterPro" id="IPR036925">
    <property type="entry name" value="TIF_IF2_dom3_sf"/>
</dbReference>
<keyword evidence="3" id="KW-0547">Nucleotide-binding</keyword>
<dbReference type="GO" id="GO:0003743">
    <property type="term" value="F:translation initiation factor activity"/>
    <property type="evidence" value="ECO:0007669"/>
    <property type="project" value="UniProtKB-KW"/>
</dbReference>
<proteinExistence type="inferred from homology"/>
<dbReference type="PROSITE" id="PS01176">
    <property type="entry name" value="IF2"/>
    <property type="match status" value="1"/>
</dbReference>
<dbReference type="InterPro" id="IPR015760">
    <property type="entry name" value="TIF_IF2"/>
</dbReference>
<dbReference type="PROSITE" id="PS51722">
    <property type="entry name" value="G_TR_2"/>
    <property type="match status" value="1"/>
</dbReference>
<organism evidence="10 11">
    <name type="scientific">Novymonas esmeraldas</name>
    <dbReference type="NCBI Taxonomy" id="1808958"/>
    <lineage>
        <taxon>Eukaryota</taxon>
        <taxon>Discoba</taxon>
        <taxon>Euglenozoa</taxon>
        <taxon>Kinetoplastea</taxon>
        <taxon>Metakinetoplastina</taxon>
        <taxon>Trypanosomatida</taxon>
        <taxon>Trypanosomatidae</taxon>
        <taxon>Novymonas</taxon>
    </lineage>
</organism>
<evidence type="ECO:0000256" key="1">
    <source>
        <dbReference type="ARBA" id="ARBA00007733"/>
    </source>
</evidence>